<reference evidence="5 6" key="1">
    <citation type="submission" date="2015-08" db="EMBL/GenBank/DDBJ databases">
        <title>Genomes of Paenibacillus riograndensis.</title>
        <authorList>
            <person name="Sant'Anna F.H."/>
            <person name="Souza R."/>
            <person name="Ambrosini A."/>
            <person name="Bach E."/>
            <person name="Fernandes G."/>
            <person name="Balsanelli E."/>
            <person name="Baura V.A."/>
            <person name="Pedrosa F.O."/>
            <person name="Souza E.M."/>
            <person name="Passaglia L."/>
        </authorList>
    </citation>
    <scope>NUCLEOTIDE SEQUENCE [LARGE SCALE GENOMIC DNA]</scope>
    <source>
        <strain evidence="5 6">CAS34</strain>
    </source>
</reference>
<evidence type="ECO:0000256" key="3">
    <source>
        <dbReference type="ARBA" id="ARBA00023163"/>
    </source>
</evidence>
<proteinExistence type="predicted"/>
<dbReference type="InterPro" id="IPR000843">
    <property type="entry name" value="HTH_LacI"/>
</dbReference>
<dbReference type="Gene3D" id="3.40.50.2300">
    <property type="match status" value="2"/>
</dbReference>
<sequence>MATIKDVAQAAGVSPATVSRVITNKGNTTSDTEARVRAAIQQLNYTPNASSLSTDRSFTFGFCLTKSLAELRGNTFYSDLLYGISQSAKDFDCNIQFSAFDSVEEQIAQCKKWIKQKRVDGFLITSLLSSDKDPLISALLEEEIPVVLIGRSLTHNILSIHNDNVRDSYMAHKYLIDKGYTNIMLLTDEAKQDVVSDRIHGYRIAMEEHGINTSSTPVLYTDGDGHHISETLKQAKRDGIEIDAIITMNSLMSLSVLNYCQNESIRVPDDLGIMCFNDAPYLDKMSTPITSVDLNPFLLGSEAFYLLFNFVEGNSKQSVSRNVTLPSHIIERKSTNRYLDSKKG</sequence>
<dbReference type="PATRIC" id="fig|483937.3.peg.1421"/>
<feature type="domain" description="HTH lacI-type" evidence="4">
    <location>
        <begin position="2"/>
        <end position="54"/>
    </location>
</feature>
<comment type="caution">
    <text evidence="5">The sequence shown here is derived from an EMBL/GenBank/DDBJ whole genome shotgun (WGS) entry which is preliminary data.</text>
</comment>
<dbReference type="GO" id="GO:0003700">
    <property type="term" value="F:DNA-binding transcription factor activity"/>
    <property type="evidence" value="ECO:0007669"/>
    <property type="project" value="TreeGrafter"/>
</dbReference>
<accession>A0A132TXI3</accession>
<dbReference type="Pfam" id="PF13377">
    <property type="entry name" value="Peripla_BP_3"/>
    <property type="match status" value="1"/>
</dbReference>
<dbReference type="AlphaFoldDB" id="A0A132TXI3"/>
<dbReference type="PANTHER" id="PTHR30146">
    <property type="entry name" value="LACI-RELATED TRANSCRIPTIONAL REPRESSOR"/>
    <property type="match status" value="1"/>
</dbReference>
<dbReference type="InterPro" id="IPR046335">
    <property type="entry name" value="LacI/GalR-like_sensor"/>
</dbReference>
<dbReference type="PROSITE" id="PS00356">
    <property type="entry name" value="HTH_LACI_1"/>
    <property type="match status" value="1"/>
</dbReference>
<dbReference type="InterPro" id="IPR028082">
    <property type="entry name" value="Peripla_BP_I"/>
</dbReference>
<evidence type="ECO:0000256" key="1">
    <source>
        <dbReference type="ARBA" id="ARBA00023015"/>
    </source>
</evidence>
<protein>
    <recommendedName>
        <fullName evidence="4">HTH lacI-type domain-containing protein</fullName>
    </recommendedName>
</protein>
<keyword evidence="6" id="KW-1185">Reference proteome</keyword>
<evidence type="ECO:0000313" key="6">
    <source>
        <dbReference type="Proteomes" id="UP000070475"/>
    </source>
</evidence>
<gene>
    <name evidence="5" type="ORF">AMQ84_16180</name>
</gene>
<dbReference type="CDD" id="cd01392">
    <property type="entry name" value="HTH_LacI"/>
    <property type="match status" value="1"/>
</dbReference>
<dbReference type="SUPFAM" id="SSF53822">
    <property type="entry name" value="Periplasmic binding protein-like I"/>
    <property type="match status" value="1"/>
</dbReference>
<keyword evidence="2" id="KW-0238">DNA-binding</keyword>
<evidence type="ECO:0000313" key="5">
    <source>
        <dbReference type="EMBL" id="KWX76002.1"/>
    </source>
</evidence>
<dbReference type="CDD" id="cd06294">
    <property type="entry name" value="PBP1_MalR-like"/>
    <property type="match status" value="1"/>
</dbReference>
<dbReference type="InterPro" id="IPR010982">
    <property type="entry name" value="Lambda_DNA-bd_dom_sf"/>
</dbReference>
<name>A0A132TXI3_9BACL</name>
<dbReference type="PRINTS" id="PR00036">
    <property type="entry name" value="HTHLACI"/>
</dbReference>
<evidence type="ECO:0000256" key="2">
    <source>
        <dbReference type="ARBA" id="ARBA00023125"/>
    </source>
</evidence>
<dbReference type="GO" id="GO:0000976">
    <property type="term" value="F:transcription cis-regulatory region binding"/>
    <property type="evidence" value="ECO:0007669"/>
    <property type="project" value="TreeGrafter"/>
</dbReference>
<dbReference type="SUPFAM" id="SSF47413">
    <property type="entry name" value="lambda repressor-like DNA-binding domains"/>
    <property type="match status" value="1"/>
</dbReference>
<dbReference type="PANTHER" id="PTHR30146:SF109">
    <property type="entry name" value="HTH-TYPE TRANSCRIPTIONAL REGULATOR GALS"/>
    <property type="match status" value="1"/>
</dbReference>
<keyword evidence="1" id="KW-0805">Transcription regulation</keyword>
<evidence type="ECO:0000259" key="4">
    <source>
        <dbReference type="PROSITE" id="PS50932"/>
    </source>
</evidence>
<keyword evidence="3" id="KW-0804">Transcription</keyword>
<dbReference type="Gene3D" id="1.10.260.40">
    <property type="entry name" value="lambda repressor-like DNA-binding domains"/>
    <property type="match status" value="1"/>
</dbReference>
<dbReference type="EMBL" id="LIRB01000133">
    <property type="protein sequence ID" value="KWX76002.1"/>
    <property type="molecule type" value="Genomic_DNA"/>
</dbReference>
<organism evidence="5 6">
    <name type="scientific">Paenibacillus riograndensis</name>
    <dbReference type="NCBI Taxonomy" id="483937"/>
    <lineage>
        <taxon>Bacteria</taxon>
        <taxon>Bacillati</taxon>
        <taxon>Bacillota</taxon>
        <taxon>Bacilli</taxon>
        <taxon>Bacillales</taxon>
        <taxon>Paenibacillaceae</taxon>
        <taxon>Paenibacillus</taxon>
        <taxon>Paenibacillus sonchi group</taxon>
    </lineage>
</organism>
<dbReference type="SMART" id="SM00354">
    <property type="entry name" value="HTH_LACI"/>
    <property type="match status" value="1"/>
</dbReference>
<dbReference type="Proteomes" id="UP000070475">
    <property type="component" value="Unassembled WGS sequence"/>
</dbReference>
<dbReference type="PROSITE" id="PS50932">
    <property type="entry name" value="HTH_LACI_2"/>
    <property type="match status" value="1"/>
</dbReference>
<dbReference type="Pfam" id="PF00356">
    <property type="entry name" value="LacI"/>
    <property type="match status" value="1"/>
</dbReference>